<feature type="non-terminal residue" evidence="3">
    <location>
        <position position="120"/>
    </location>
</feature>
<proteinExistence type="predicted"/>
<dbReference type="InterPro" id="IPR056884">
    <property type="entry name" value="NPHP3-like_N"/>
</dbReference>
<name>F8PTT7_SERL3</name>
<evidence type="ECO:0000313" key="3">
    <source>
        <dbReference type="EMBL" id="EGO01082.1"/>
    </source>
</evidence>
<keyword evidence="4" id="KW-1185">Reference proteome</keyword>
<sequence length="120" mass="13640">FWLNGPDGKSTLAQTVAEWRADEGRLVASFFFFRGTGNRDKVSRFIPTLTFQLSITIENMEPLVKNFIARKPFLADKDARLSYRFDKLVVLSHAYSTFTYSAAVRKPTVILVVIDALDEC</sequence>
<dbReference type="AlphaFoldDB" id="F8PTT7"/>
<dbReference type="OrthoDB" id="3027122at2759"/>
<dbReference type="STRING" id="936435.F8PTT7"/>
<feature type="non-terminal residue" evidence="3">
    <location>
        <position position="1"/>
    </location>
</feature>
<evidence type="ECO:0000256" key="1">
    <source>
        <dbReference type="ARBA" id="ARBA00022737"/>
    </source>
</evidence>
<dbReference type="EMBL" id="GL945478">
    <property type="protein sequence ID" value="EGO01082.1"/>
    <property type="molecule type" value="Genomic_DNA"/>
</dbReference>
<protein>
    <recommendedName>
        <fullName evidence="2">Nephrocystin 3-like N-terminal domain-containing protein</fullName>
    </recommendedName>
</protein>
<dbReference type="Proteomes" id="UP000008063">
    <property type="component" value="Unassembled WGS sequence"/>
</dbReference>
<dbReference type="InParanoid" id="F8PTT7"/>
<organism evidence="4">
    <name type="scientific">Serpula lacrymans var. lacrymans (strain S7.3)</name>
    <name type="common">Dry rot fungus</name>
    <dbReference type="NCBI Taxonomy" id="936435"/>
    <lineage>
        <taxon>Eukaryota</taxon>
        <taxon>Fungi</taxon>
        <taxon>Dikarya</taxon>
        <taxon>Basidiomycota</taxon>
        <taxon>Agaricomycotina</taxon>
        <taxon>Agaricomycetes</taxon>
        <taxon>Agaricomycetidae</taxon>
        <taxon>Boletales</taxon>
        <taxon>Coniophorineae</taxon>
        <taxon>Serpulaceae</taxon>
        <taxon>Serpula</taxon>
    </lineage>
</organism>
<feature type="domain" description="Nephrocystin 3-like N-terminal" evidence="2">
    <location>
        <begin position="1"/>
        <end position="120"/>
    </location>
</feature>
<evidence type="ECO:0000259" key="2">
    <source>
        <dbReference type="Pfam" id="PF24883"/>
    </source>
</evidence>
<keyword evidence="1" id="KW-0677">Repeat</keyword>
<gene>
    <name evidence="3" type="ORF">SERLA73DRAFT_27621</name>
</gene>
<accession>F8PTT7</accession>
<reference evidence="4" key="1">
    <citation type="journal article" date="2011" name="Science">
        <title>The plant cell wall-decomposing machinery underlies the functional diversity of forest fungi.</title>
        <authorList>
            <person name="Eastwood D.C."/>
            <person name="Floudas D."/>
            <person name="Binder M."/>
            <person name="Majcherczyk A."/>
            <person name="Schneider P."/>
            <person name="Aerts A."/>
            <person name="Asiegbu F.O."/>
            <person name="Baker S.E."/>
            <person name="Barry K."/>
            <person name="Bendiksby M."/>
            <person name="Blumentritt M."/>
            <person name="Coutinho P.M."/>
            <person name="Cullen D."/>
            <person name="de Vries R.P."/>
            <person name="Gathman A."/>
            <person name="Goodell B."/>
            <person name="Henrissat B."/>
            <person name="Ihrmark K."/>
            <person name="Kauserud H."/>
            <person name="Kohler A."/>
            <person name="LaButti K."/>
            <person name="Lapidus A."/>
            <person name="Lavin J.L."/>
            <person name="Lee Y.-H."/>
            <person name="Lindquist E."/>
            <person name="Lilly W."/>
            <person name="Lucas S."/>
            <person name="Morin E."/>
            <person name="Murat C."/>
            <person name="Oguiza J.A."/>
            <person name="Park J."/>
            <person name="Pisabarro A.G."/>
            <person name="Riley R."/>
            <person name="Rosling A."/>
            <person name="Salamov A."/>
            <person name="Schmidt O."/>
            <person name="Schmutz J."/>
            <person name="Skrede I."/>
            <person name="Stenlid J."/>
            <person name="Wiebenga A."/>
            <person name="Xie X."/>
            <person name="Kuees U."/>
            <person name="Hibbett D.S."/>
            <person name="Hoffmeister D."/>
            <person name="Hoegberg N."/>
            <person name="Martin F."/>
            <person name="Grigoriev I.V."/>
            <person name="Watkinson S.C."/>
        </authorList>
    </citation>
    <scope>NUCLEOTIDE SEQUENCE [LARGE SCALE GENOMIC DNA]</scope>
    <source>
        <strain evidence="4">strain S7.3</strain>
    </source>
</reference>
<evidence type="ECO:0000313" key="4">
    <source>
        <dbReference type="Proteomes" id="UP000008063"/>
    </source>
</evidence>
<dbReference type="HOGENOM" id="CLU_000288_6_8_1"/>
<dbReference type="Pfam" id="PF24883">
    <property type="entry name" value="NPHP3_N"/>
    <property type="match status" value="1"/>
</dbReference>